<dbReference type="PANTHER" id="PTHR12110:SF52">
    <property type="entry name" value="XYLOSE ISOMERASE"/>
    <property type="match status" value="1"/>
</dbReference>
<dbReference type="Proteomes" id="UP000295680">
    <property type="component" value="Unassembled WGS sequence"/>
</dbReference>
<keyword evidence="2" id="KW-0413">Isomerase</keyword>
<protein>
    <submittedName>
        <fullName evidence="2">Sugar phosphate isomerase/epimerase</fullName>
    </submittedName>
</protein>
<evidence type="ECO:0000313" key="3">
    <source>
        <dbReference type="Proteomes" id="UP000295680"/>
    </source>
</evidence>
<feature type="domain" description="Xylose isomerase-like TIM barrel" evidence="1">
    <location>
        <begin position="24"/>
        <end position="247"/>
    </location>
</feature>
<comment type="caution">
    <text evidence="2">The sequence shown here is derived from an EMBL/GenBank/DDBJ whole genome shotgun (WGS) entry which is preliminary data.</text>
</comment>
<sequence>MIPRLSLNQATTTQWTVPQAVAGCVSAGVAGIGLWRAPVAEYGLDRTAKLVRDAGLTVTSLCRGGFFADPDAINDNRRAIEEAATLGTGILILVCGGMAPGSRDIDGARQHVVDSIAELAPYAQDHGVQLSIEPLHPMFCADRSVVSTLDQAVDMASRFPASQVGVCVDTYHIWWDPNVYRAIERAGDRISIFQVCDWITPLPEGVLLGRGMMGDGCIELRRLREAVDATGYEGPIEVEIFNQTIWNAPGQTVLTRVVRTFQDHVLPDDRSA</sequence>
<dbReference type="Gene3D" id="3.20.20.150">
    <property type="entry name" value="Divalent-metal-dependent TIM barrel enzymes"/>
    <property type="match status" value="1"/>
</dbReference>
<dbReference type="AlphaFoldDB" id="A0A4R2JI07"/>
<dbReference type="InterPro" id="IPR013022">
    <property type="entry name" value="Xyl_isomerase-like_TIM-brl"/>
</dbReference>
<dbReference type="GO" id="GO:0016853">
    <property type="term" value="F:isomerase activity"/>
    <property type="evidence" value="ECO:0007669"/>
    <property type="project" value="UniProtKB-KW"/>
</dbReference>
<name>A0A4R2JI07_9PSEU</name>
<accession>A0A4R2JI07</accession>
<dbReference type="PANTHER" id="PTHR12110">
    <property type="entry name" value="HYDROXYPYRUVATE ISOMERASE"/>
    <property type="match status" value="1"/>
</dbReference>
<evidence type="ECO:0000259" key="1">
    <source>
        <dbReference type="Pfam" id="PF01261"/>
    </source>
</evidence>
<keyword evidence="3" id="KW-1185">Reference proteome</keyword>
<gene>
    <name evidence="2" type="ORF">EV192_106109</name>
</gene>
<organism evidence="2 3">
    <name type="scientific">Actinocrispum wychmicini</name>
    <dbReference type="NCBI Taxonomy" id="1213861"/>
    <lineage>
        <taxon>Bacteria</taxon>
        <taxon>Bacillati</taxon>
        <taxon>Actinomycetota</taxon>
        <taxon>Actinomycetes</taxon>
        <taxon>Pseudonocardiales</taxon>
        <taxon>Pseudonocardiaceae</taxon>
        <taxon>Actinocrispum</taxon>
    </lineage>
</organism>
<dbReference type="PROSITE" id="PS51257">
    <property type="entry name" value="PROKAR_LIPOPROTEIN"/>
    <property type="match status" value="1"/>
</dbReference>
<dbReference type="Pfam" id="PF01261">
    <property type="entry name" value="AP_endonuc_2"/>
    <property type="match status" value="1"/>
</dbReference>
<dbReference type="InterPro" id="IPR036237">
    <property type="entry name" value="Xyl_isomerase-like_sf"/>
</dbReference>
<proteinExistence type="predicted"/>
<dbReference type="SUPFAM" id="SSF51658">
    <property type="entry name" value="Xylose isomerase-like"/>
    <property type="match status" value="1"/>
</dbReference>
<dbReference type="InterPro" id="IPR050312">
    <property type="entry name" value="IolE/XylAMocC-like"/>
</dbReference>
<reference evidence="2 3" key="1">
    <citation type="submission" date="2019-03" db="EMBL/GenBank/DDBJ databases">
        <title>Genomic Encyclopedia of Type Strains, Phase IV (KMG-IV): sequencing the most valuable type-strain genomes for metagenomic binning, comparative biology and taxonomic classification.</title>
        <authorList>
            <person name="Goeker M."/>
        </authorList>
    </citation>
    <scope>NUCLEOTIDE SEQUENCE [LARGE SCALE GENOMIC DNA]</scope>
    <source>
        <strain evidence="2 3">DSM 45934</strain>
    </source>
</reference>
<evidence type="ECO:0000313" key="2">
    <source>
        <dbReference type="EMBL" id="TCO56636.1"/>
    </source>
</evidence>
<dbReference type="EMBL" id="SLWS01000006">
    <property type="protein sequence ID" value="TCO56636.1"/>
    <property type="molecule type" value="Genomic_DNA"/>
</dbReference>
<dbReference type="RefSeq" id="WP_207926242.1">
    <property type="nucleotide sequence ID" value="NZ_SLWS01000006.1"/>
</dbReference>